<dbReference type="CDD" id="cd00093">
    <property type="entry name" value="HTH_XRE"/>
    <property type="match status" value="1"/>
</dbReference>
<dbReference type="Pfam" id="PF13443">
    <property type="entry name" value="HTH_26"/>
    <property type="match status" value="1"/>
</dbReference>
<accession>A0A8J3IMP8</accession>
<dbReference type="Proteomes" id="UP000597444">
    <property type="component" value="Unassembled WGS sequence"/>
</dbReference>
<evidence type="ECO:0000313" key="2">
    <source>
        <dbReference type="EMBL" id="GHO93046.1"/>
    </source>
</evidence>
<dbReference type="RefSeq" id="WP_220203853.1">
    <property type="nucleotide sequence ID" value="NZ_BNJK01000001.1"/>
</dbReference>
<dbReference type="PROSITE" id="PS50943">
    <property type="entry name" value="HTH_CROC1"/>
    <property type="match status" value="1"/>
</dbReference>
<evidence type="ECO:0000313" key="3">
    <source>
        <dbReference type="Proteomes" id="UP000597444"/>
    </source>
</evidence>
<dbReference type="EMBL" id="BNJK01000001">
    <property type="protein sequence ID" value="GHO93046.1"/>
    <property type="molecule type" value="Genomic_DNA"/>
</dbReference>
<name>A0A8J3IMP8_9CHLR</name>
<dbReference type="AlphaFoldDB" id="A0A8J3IMP8"/>
<protein>
    <recommendedName>
        <fullName evidence="1">HTH cro/C1-type domain-containing protein</fullName>
    </recommendedName>
</protein>
<feature type="domain" description="HTH cro/C1-type" evidence="1">
    <location>
        <begin position="6"/>
        <end position="61"/>
    </location>
</feature>
<reference evidence="2" key="1">
    <citation type="submission" date="2020-10" db="EMBL/GenBank/DDBJ databases">
        <title>Taxonomic study of unclassified bacteria belonging to the class Ktedonobacteria.</title>
        <authorList>
            <person name="Yabe S."/>
            <person name="Wang C.M."/>
            <person name="Zheng Y."/>
            <person name="Sakai Y."/>
            <person name="Cavaletti L."/>
            <person name="Monciardini P."/>
            <person name="Donadio S."/>
        </authorList>
    </citation>
    <scope>NUCLEOTIDE SEQUENCE</scope>
    <source>
        <strain evidence="2">ID150040</strain>
    </source>
</reference>
<dbReference type="InterPro" id="IPR010982">
    <property type="entry name" value="Lambda_DNA-bd_dom_sf"/>
</dbReference>
<gene>
    <name evidence="2" type="ORF">KSF_030940</name>
</gene>
<sequence>MIRLRIKEIAEAKGFNQSSLSRAADIHFMTVKRIYQNPYKEVTTTTLDKIARALGVSVCDLIEELPGDTKPET</sequence>
<dbReference type="Gene3D" id="1.10.260.40">
    <property type="entry name" value="lambda repressor-like DNA-binding domains"/>
    <property type="match status" value="1"/>
</dbReference>
<keyword evidence="3" id="KW-1185">Reference proteome</keyword>
<dbReference type="InterPro" id="IPR001387">
    <property type="entry name" value="Cro/C1-type_HTH"/>
</dbReference>
<organism evidence="2 3">
    <name type="scientific">Reticulibacter mediterranei</name>
    <dbReference type="NCBI Taxonomy" id="2778369"/>
    <lineage>
        <taxon>Bacteria</taxon>
        <taxon>Bacillati</taxon>
        <taxon>Chloroflexota</taxon>
        <taxon>Ktedonobacteria</taxon>
        <taxon>Ktedonobacterales</taxon>
        <taxon>Reticulibacteraceae</taxon>
        <taxon>Reticulibacter</taxon>
    </lineage>
</organism>
<comment type="caution">
    <text evidence="2">The sequence shown here is derived from an EMBL/GenBank/DDBJ whole genome shotgun (WGS) entry which is preliminary data.</text>
</comment>
<proteinExistence type="predicted"/>
<evidence type="ECO:0000259" key="1">
    <source>
        <dbReference type="PROSITE" id="PS50943"/>
    </source>
</evidence>
<dbReference type="GO" id="GO:0003677">
    <property type="term" value="F:DNA binding"/>
    <property type="evidence" value="ECO:0007669"/>
    <property type="project" value="InterPro"/>
</dbReference>
<dbReference type="SUPFAM" id="SSF47413">
    <property type="entry name" value="lambda repressor-like DNA-binding domains"/>
    <property type="match status" value="1"/>
</dbReference>
<dbReference type="SMART" id="SM00530">
    <property type="entry name" value="HTH_XRE"/>
    <property type="match status" value="1"/>
</dbReference>